<keyword evidence="2" id="KW-1133">Transmembrane helix</keyword>
<comment type="caution">
    <text evidence="3">The sequence shown here is derived from an EMBL/GenBank/DDBJ whole genome shotgun (WGS) entry which is preliminary data.</text>
</comment>
<proteinExistence type="predicted"/>
<feature type="region of interest" description="Disordered" evidence="1">
    <location>
        <begin position="1"/>
        <end position="49"/>
    </location>
</feature>
<protein>
    <submittedName>
        <fullName evidence="3">Uncharacterized protein</fullName>
    </submittedName>
</protein>
<evidence type="ECO:0000313" key="4">
    <source>
        <dbReference type="Proteomes" id="UP001619887"/>
    </source>
</evidence>
<feature type="transmembrane region" description="Helical" evidence="2">
    <location>
        <begin position="59"/>
        <end position="83"/>
    </location>
</feature>
<evidence type="ECO:0000256" key="2">
    <source>
        <dbReference type="SAM" id="Phobius"/>
    </source>
</evidence>
<dbReference type="Proteomes" id="UP001619887">
    <property type="component" value="Unassembled WGS sequence"/>
</dbReference>
<name>A0ABD2FNK0_PAGBO</name>
<accession>A0ABD2FNK0</accession>
<reference evidence="3 4" key="2">
    <citation type="journal article" date="2024" name="G3 (Bethesda)">
        <title>The genome of the cryopelagic Antarctic bald notothen, Trematomus borchgrevinki.</title>
        <authorList>
            <person name="Rayamajhi N."/>
            <person name="Rivera-Colon A.G."/>
            <person name="Minhas B.F."/>
            <person name="Cheng C.C."/>
            <person name="Catchen J.M."/>
        </authorList>
    </citation>
    <scope>NUCLEOTIDE SEQUENCE [LARGE SCALE GENOMIC DNA]</scope>
    <source>
        <strain evidence="3">AGRC-2024</strain>
    </source>
</reference>
<organism evidence="3 4">
    <name type="scientific">Pagothenia borchgrevinki</name>
    <name type="common">Bald rockcod</name>
    <name type="synonym">Trematomus borchgrevinki</name>
    <dbReference type="NCBI Taxonomy" id="8213"/>
    <lineage>
        <taxon>Eukaryota</taxon>
        <taxon>Metazoa</taxon>
        <taxon>Chordata</taxon>
        <taxon>Craniata</taxon>
        <taxon>Vertebrata</taxon>
        <taxon>Euteleostomi</taxon>
        <taxon>Actinopterygii</taxon>
        <taxon>Neopterygii</taxon>
        <taxon>Teleostei</taxon>
        <taxon>Neoteleostei</taxon>
        <taxon>Acanthomorphata</taxon>
        <taxon>Eupercaria</taxon>
        <taxon>Perciformes</taxon>
        <taxon>Notothenioidei</taxon>
        <taxon>Nototheniidae</taxon>
        <taxon>Pagothenia</taxon>
    </lineage>
</organism>
<evidence type="ECO:0000256" key="1">
    <source>
        <dbReference type="SAM" id="MobiDB-lite"/>
    </source>
</evidence>
<evidence type="ECO:0000313" key="3">
    <source>
        <dbReference type="EMBL" id="KAL3043311.1"/>
    </source>
</evidence>
<keyword evidence="4" id="KW-1185">Reference proteome</keyword>
<feature type="compositionally biased region" description="Polar residues" evidence="1">
    <location>
        <begin position="1"/>
        <end position="26"/>
    </location>
</feature>
<sequence length="150" mass="15948">MASSVKSATTTIGDLTKTSGSQTETSPAGKHTESHSVSTGKPTHPLPPGGNSSDFVPGWGIALLVLASVILLLLLIIFIMLLVQRCCMRTESGHKDPAEDPYYSEKEQPSPNPLPVYSPQTPVTQKPVPTPVIVGDPPKKNKTGFYSINP</sequence>
<feature type="region of interest" description="Disordered" evidence="1">
    <location>
        <begin position="93"/>
        <end position="150"/>
    </location>
</feature>
<keyword evidence="2" id="KW-0812">Transmembrane</keyword>
<reference evidence="3 4" key="1">
    <citation type="journal article" date="2022" name="G3 (Bethesda)">
        <title>Evaluating Illumina-, Nanopore-, and PacBio-based genome assembly strategies with the bald notothen, Trematomus borchgrevinki.</title>
        <authorList>
            <person name="Rayamajhi N."/>
            <person name="Cheng C.C."/>
            <person name="Catchen J.M."/>
        </authorList>
    </citation>
    <scope>NUCLEOTIDE SEQUENCE [LARGE SCALE GENOMIC DNA]</scope>
    <source>
        <strain evidence="3">AGRC-2024</strain>
    </source>
</reference>
<dbReference type="AlphaFoldDB" id="A0ABD2FNK0"/>
<dbReference type="EMBL" id="JBIYXZ010002088">
    <property type="protein sequence ID" value="KAL3043311.1"/>
    <property type="molecule type" value="Genomic_DNA"/>
</dbReference>
<gene>
    <name evidence="3" type="ORF">OYC64_003222</name>
</gene>
<keyword evidence="2" id="KW-0472">Membrane</keyword>
<feature type="compositionally biased region" description="Basic and acidic residues" evidence="1">
    <location>
        <begin position="93"/>
        <end position="108"/>
    </location>
</feature>